<dbReference type="SUPFAM" id="SSF57756">
    <property type="entry name" value="Retrovirus zinc finger-like domains"/>
    <property type="match status" value="1"/>
</dbReference>
<evidence type="ECO:0000313" key="6">
    <source>
        <dbReference type="EnsemblFungi" id="PTTG_09409-t43_1-p1"/>
    </source>
</evidence>
<dbReference type="InterPro" id="IPR009730">
    <property type="entry name" value="MFAP1_C"/>
</dbReference>
<dbReference type="Pfam" id="PF00098">
    <property type="entry name" value="zf-CCHC"/>
    <property type="match status" value="1"/>
</dbReference>
<dbReference type="Gene3D" id="4.10.60.10">
    <property type="entry name" value="Zinc finger, CCHC-type"/>
    <property type="match status" value="1"/>
</dbReference>
<feature type="region of interest" description="Disordered" evidence="3">
    <location>
        <begin position="1"/>
        <end position="140"/>
    </location>
</feature>
<dbReference type="InterPro" id="IPR036875">
    <property type="entry name" value="Znf_CCHC_sf"/>
</dbReference>
<reference evidence="6" key="4">
    <citation type="submission" date="2025-05" db="UniProtKB">
        <authorList>
            <consortium name="EnsemblFungi"/>
        </authorList>
    </citation>
    <scope>IDENTIFICATION</scope>
    <source>
        <strain evidence="6">isolate 1-1 / race 1 (BBBD)</strain>
    </source>
</reference>
<feature type="compositionally biased region" description="Basic and acidic residues" evidence="3">
    <location>
        <begin position="248"/>
        <end position="266"/>
    </location>
</feature>
<feature type="compositionally biased region" description="Basic and acidic residues" evidence="3">
    <location>
        <begin position="449"/>
        <end position="537"/>
    </location>
</feature>
<feature type="compositionally biased region" description="Acidic residues" evidence="3">
    <location>
        <begin position="74"/>
        <end position="85"/>
    </location>
</feature>
<reference evidence="5" key="2">
    <citation type="submission" date="2016-05" db="EMBL/GenBank/DDBJ databases">
        <title>Comparative analysis highlights variable genome content of wheat rusts and divergence of the mating loci.</title>
        <authorList>
            <person name="Cuomo C.A."/>
            <person name="Bakkeren G."/>
            <person name="Szabo L."/>
            <person name="Khalil H."/>
            <person name="Joly D."/>
            <person name="Goldberg J."/>
            <person name="Young S."/>
            <person name="Zeng Q."/>
            <person name="Fellers J."/>
        </authorList>
    </citation>
    <scope>NUCLEOTIDE SEQUENCE [LARGE SCALE GENOMIC DNA]</scope>
    <source>
        <strain evidence="5">1-1 BBBD Race 1</strain>
    </source>
</reference>
<dbReference type="PROSITE" id="PS50158">
    <property type="entry name" value="ZF_CCHC"/>
    <property type="match status" value="1"/>
</dbReference>
<dbReference type="GO" id="GO:0008270">
    <property type="term" value="F:zinc ion binding"/>
    <property type="evidence" value="ECO:0007669"/>
    <property type="project" value="UniProtKB-KW"/>
</dbReference>
<evidence type="ECO:0000256" key="1">
    <source>
        <dbReference type="ARBA" id="ARBA00022664"/>
    </source>
</evidence>
<evidence type="ECO:0000313" key="7">
    <source>
        <dbReference type="Proteomes" id="UP000005240"/>
    </source>
</evidence>
<dbReference type="STRING" id="630390.A0A180G751"/>
<organism evidence="5">
    <name type="scientific">Puccinia triticina (isolate 1-1 / race 1 (BBBD))</name>
    <name type="common">Brown leaf rust fungus</name>
    <dbReference type="NCBI Taxonomy" id="630390"/>
    <lineage>
        <taxon>Eukaryota</taxon>
        <taxon>Fungi</taxon>
        <taxon>Dikarya</taxon>
        <taxon>Basidiomycota</taxon>
        <taxon>Pucciniomycotina</taxon>
        <taxon>Pucciniomycetes</taxon>
        <taxon>Pucciniales</taxon>
        <taxon>Pucciniaceae</taxon>
        <taxon>Puccinia</taxon>
    </lineage>
</organism>
<dbReference type="AlphaFoldDB" id="A0A180G751"/>
<reference evidence="6 7" key="3">
    <citation type="journal article" date="2017" name="G3 (Bethesda)">
        <title>Comparative analysis highlights variable genome content of wheat rusts and divergence of the mating loci.</title>
        <authorList>
            <person name="Cuomo C.A."/>
            <person name="Bakkeren G."/>
            <person name="Khalil H.B."/>
            <person name="Panwar V."/>
            <person name="Joly D."/>
            <person name="Linning R."/>
            <person name="Sakthikumar S."/>
            <person name="Song X."/>
            <person name="Adiconis X."/>
            <person name="Fan L."/>
            <person name="Goldberg J.M."/>
            <person name="Levin J.Z."/>
            <person name="Young S."/>
            <person name="Zeng Q."/>
            <person name="Anikster Y."/>
            <person name="Bruce M."/>
            <person name="Wang M."/>
            <person name="Yin C."/>
            <person name="McCallum B."/>
            <person name="Szabo L.J."/>
            <person name="Hulbert S."/>
            <person name="Chen X."/>
            <person name="Fellers J.P."/>
        </authorList>
    </citation>
    <scope>NUCLEOTIDE SEQUENCE</scope>
    <source>
        <strain evidence="6">isolate 1-1 / race 1 (BBBD)</strain>
        <strain evidence="7">Isolate 1-1 / race 1 (BBBD)</strain>
    </source>
</reference>
<feature type="compositionally biased region" description="Acidic residues" evidence="3">
    <location>
        <begin position="122"/>
        <end position="131"/>
    </location>
</feature>
<keyword evidence="2" id="KW-0862">Zinc</keyword>
<dbReference type="OrthoDB" id="1111734at2759"/>
<dbReference type="Proteomes" id="UP000005240">
    <property type="component" value="Unassembled WGS sequence"/>
</dbReference>
<feature type="compositionally biased region" description="Basic and acidic residues" evidence="3">
    <location>
        <begin position="399"/>
        <end position="440"/>
    </location>
</feature>
<protein>
    <submittedName>
        <fullName evidence="6">CCHC-type domain-containing protein</fullName>
    </submittedName>
</protein>
<dbReference type="GO" id="GO:0003676">
    <property type="term" value="F:nucleic acid binding"/>
    <property type="evidence" value="ECO:0007669"/>
    <property type="project" value="InterPro"/>
</dbReference>
<feature type="domain" description="CCHC-type" evidence="4">
    <location>
        <begin position="359"/>
        <end position="374"/>
    </location>
</feature>
<dbReference type="Pfam" id="PF06991">
    <property type="entry name" value="MFAP1"/>
    <property type="match status" value="1"/>
</dbReference>
<dbReference type="InterPro" id="IPR033194">
    <property type="entry name" value="MFAP1"/>
</dbReference>
<dbReference type="GO" id="GO:0006397">
    <property type="term" value="P:mRNA processing"/>
    <property type="evidence" value="ECO:0007669"/>
    <property type="project" value="UniProtKB-KW"/>
</dbReference>
<gene>
    <name evidence="5" type="ORF">PTTG_09409</name>
</gene>
<dbReference type="EnsemblFungi" id="PTTG_09409-t43_1">
    <property type="protein sequence ID" value="PTTG_09409-t43_1-p1"/>
    <property type="gene ID" value="PTTG_09409"/>
</dbReference>
<dbReference type="VEuPathDB" id="FungiDB:PTTG_09409"/>
<evidence type="ECO:0000313" key="5">
    <source>
        <dbReference type="EMBL" id="OAV88527.1"/>
    </source>
</evidence>
<feature type="region of interest" description="Disordered" evidence="3">
    <location>
        <begin position="340"/>
        <end position="537"/>
    </location>
</feature>
<dbReference type="InterPro" id="IPR001878">
    <property type="entry name" value="Znf_CCHC"/>
</dbReference>
<keyword evidence="2" id="KW-0479">Metal-binding</keyword>
<evidence type="ECO:0000256" key="3">
    <source>
        <dbReference type="SAM" id="MobiDB-lite"/>
    </source>
</evidence>
<accession>A0A180G751</accession>
<name>A0A180G751_PUCT1</name>
<evidence type="ECO:0000259" key="4">
    <source>
        <dbReference type="PROSITE" id="PS50158"/>
    </source>
</evidence>
<feature type="compositionally biased region" description="Polar residues" evidence="3">
    <location>
        <begin position="49"/>
        <end position="62"/>
    </location>
</feature>
<feature type="region of interest" description="Disordered" evidence="3">
    <location>
        <begin position="248"/>
        <end position="272"/>
    </location>
</feature>
<keyword evidence="7" id="KW-1185">Reference proteome</keyword>
<keyword evidence="2" id="KW-0863">Zinc-finger</keyword>
<reference evidence="5" key="1">
    <citation type="submission" date="2009-11" db="EMBL/GenBank/DDBJ databases">
        <authorList>
            <consortium name="The Broad Institute Genome Sequencing Platform"/>
            <person name="Ward D."/>
            <person name="Feldgarden M."/>
            <person name="Earl A."/>
            <person name="Young S.K."/>
            <person name="Zeng Q."/>
            <person name="Koehrsen M."/>
            <person name="Alvarado L."/>
            <person name="Berlin A."/>
            <person name="Bochicchio J."/>
            <person name="Borenstein D."/>
            <person name="Chapman S.B."/>
            <person name="Chen Z."/>
            <person name="Engels R."/>
            <person name="Freedman E."/>
            <person name="Gellesch M."/>
            <person name="Goldberg J."/>
            <person name="Griggs A."/>
            <person name="Gujja S."/>
            <person name="Heilman E."/>
            <person name="Heiman D."/>
            <person name="Hepburn T."/>
            <person name="Howarth C."/>
            <person name="Jen D."/>
            <person name="Larson L."/>
            <person name="Lewis B."/>
            <person name="Mehta T."/>
            <person name="Park D."/>
            <person name="Pearson M."/>
            <person name="Roberts A."/>
            <person name="Saif S."/>
            <person name="Shea T."/>
            <person name="Shenoy N."/>
            <person name="Sisk P."/>
            <person name="Stolte C."/>
            <person name="Sykes S."/>
            <person name="Thomson T."/>
            <person name="Walk T."/>
            <person name="White J."/>
            <person name="Yandava C."/>
            <person name="Izard J."/>
            <person name="Baranova O.V."/>
            <person name="Blanton J.M."/>
            <person name="Tanner A.C."/>
            <person name="Dewhirst F.E."/>
            <person name="Haas B."/>
            <person name="Nusbaum C."/>
            <person name="Birren B."/>
        </authorList>
    </citation>
    <scope>NUCLEOTIDE SEQUENCE [LARGE SCALE GENOMIC DNA]</scope>
    <source>
        <strain evidence="5">1-1 BBBD Race 1</strain>
    </source>
</reference>
<proteinExistence type="predicted"/>
<feature type="compositionally biased region" description="Low complexity" evidence="3">
    <location>
        <begin position="111"/>
        <end position="121"/>
    </location>
</feature>
<evidence type="ECO:0000256" key="2">
    <source>
        <dbReference type="PROSITE-ProRule" id="PRU00047"/>
    </source>
</evidence>
<keyword evidence="1" id="KW-0507">mRNA processing</keyword>
<sequence>MSTTTRPTKPVTIYRRGKPAPAAASHSSEDSEDSDEEQQQPKQQPKPSTSFPIINIQSNSLLPDQKQKNKQPDSSEEEEEEEEESTNEKRKRLSKTQSNKPQNPDDHHPPGSDSSSSSSSSGDEEEEESDESSEKLVPIYKPVFITKRNRETIPSQQTQTEADLEAKRLEEEELRKKASQKLVEETLIREIAEKEADQVFPDVDDTDGLDPEAEFEAWKLRELTRLRRDREALIQRAKEKEELEARRMIPESERLKEDTEFAEQTRKAKPKGKQVFLQKFHHKGAFYADSDIHKKHDYTAPTEGTLTKMELLPAVMQVRDFGKMSRTKWTHLVKEDTTSFDAGWSKKNPGRADKAQEGCFGCGERGHVKRDCPQNQGQKAPGQTPGQGSNRVALGVRSRPNDDRHSKRRGGSDDEAREKEYPSKRREGERQRTTGDDRDRSRRRYSPPQRDRERSREDSRARTDRARRDYSPRRAARARADRREHSPPRQSDREERDRRDYSPIRSARDRDYSRDGRRPDDDRDRSRNEREYSGARR</sequence>
<dbReference type="SMART" id="SM00343">
    <property type="entry name" value="ZnF_C2HC"/>
    <property type="match status" value="1"/>
</dbReference>
<dbReference type="EMBL" id="ADAS02000171">
    <property type="protein sequence ID" value="OAV88527.1"/>
    <property type="molecule type" value="Genomic_DNA"/>
</dbReference>
<dbReference type="PANTHER" id="PTHR15327">
    <property type="entry name" value="MICROFIBRIL-ASSOCIATED PROTEIN"/>
    <property type="match status" value="1"/>
</dbReference>